<comment type="catalytic activity">
    <reaction evidence="6">
        <text>L-lysyl-[protein] + 3 S-adenosyl-L-methionine = N(6),N(6),N(6)-trimethyl-L-lysyl-[protein] + 3 S-adenosyl-L-homocysteine + 3 H(+)</text>
        <dbReference type="Rhea" id="RHEA:54192"/>
        <dbReference type="Rhea" id="RHEA-COMP:9752"/>
        <dbReference type="Rhea" id="RHEA-COMP:13826"/>
        <dbReference type="ChEBI" id="CHEBI:15378"/>
        <dbReference type="ChEBI" id="CHEBI:29969"/>
        <dbReference type="ChEBI" id="CHEBI:57856"/>
        <dbReference type="ChEBI" id="CHEBI:59789"/>
        <dbReference type="ChEBI" id="CHEBI:61961"/>
    </reaction>
</comment>
<keyword evidence="4 6" id="KW-0808">Transferase</keyword>
<dbReference type="RefSeq" id="WP_243323935.1">
    <property type="nucleotide sequence ID" value="NZ_JAKZMM010000011.1"/>
</dbReference>
<dbReference type="Pfam" id="PF06325">
    <property type="entry name" value="PrmA"/>
    <property type="match status" value="1"/>
</dbReference>
<evidence type="ECO:0000256" key="4">
    <source>
        <dbReference type="ARBA" id="ARBA00022679"/>
    </source>
</evidence>
<dbReference type="Proteomes" id="UP001165444">
    <property type="component" value="Unassembled WGS sequence"/>
</dbReference>
<keyword evidence="5 6" id="KW-0949">S-adenosyl-L-methionine</keyword>
<evidence type="ECO:0000313" key="8">
    <source>
        <dbReference type="Proteomes" id="UP001165444"/>
    </source>
</evidence>
<comment type="caution">
    <text evidence="7">The sequence shown here is derived from an EMBL/GenBank/DDBJ whole genome shotgun (WGS) entry which is preliminary data.</text>
</comment>
<evidence type="ECO:0000256" key="1">
    <source>
        <dbReference type="ARBA" id="ARBA00009741"/>
    </source>
</evidence>
<dbReference type="InterPro" id="IPR029063">
    <property type="entry name" value="SAM-dependent_MTases_sf"/>
</dbReference>
<gene>
    <name evidence="6 7" type="primary">prmA</name>
    <name evidence="7" type="ORF">MUN53_06140</name>
</gene>
<feature type="binding site" evidence="6">
    <location>
        <position position="176"/>
    </location>
    <ligand>
        <name>S-adenosyl-L-methionine</name>
        <dbReference type="ChEBI" id="CHEBI:59789"/>
    </ligand>
</feature>
<feature type="binding site" evidence="6">
    <location>
        <position position="154"/>
    </location>
    <ligand>
        <name>S-adenosyl-L-methionine</name>
        <dbReference type="ChEBI" id="CHEBI:59789"/>
    </ligand>
</feature>
<reference evidence="7 8" key="1">
    <citation type="submission" date="2022-03" db="EMBL/GenBank/DDBJ databases">
        <title>Parabacteroides sp. nov. isolated from swine feces.</title>
        <authorList>
            <person name="Bak J.E."/>
        </authorList>
    </citation>
    <scope>NUCLEOTIDE SEQUENCE [LARGE SCALE GENOMIC DNA]</scope>
    <source>
        <strain evidence="7 8">AGMB00274</strain>
    </source>
</reference>
<comment type="subcellular location">
    <subcellularLocation>
        <location evidence="6">Cytoplasm</location>
    </subcellularLocation>
</comment>
<keyword evidence="3 6" id="KW-0489">Methyltransferase</keyword>
<keyword evidence="8" id="KW-1185">Reference proteome</keyword>
<dbReference type="NCBIfam" id="NF001785">
    <property type="entry name" value="PRK00517.2-2"/>
    <property type="match status" value="1"/>
</dbReference>
<evidence type="ECO:0000256" key="3">
    <source>
        <dbReference type="ARBA" id="ARBA00022603"/>
    </source>
</evidence>
<organism evidence="7 8">
    <name type="scientific">Parabacteroides faecalis</name>
    <dbReference type="NCBI Taxonomy" id="2924040"/>
    <lineage>
        <taxon>Bacteria</taxon>
        <taxon>Pseudomonadati</taxon>
        <taxon>Bacteroidota</taxon>
        <taxon>Bacteroidia</taxon>
        <taxon>Bacteroidales</taxon>
        <taxon>Tannerellaceae</taxon>
        <taxon>Parabacteroides</taxon>
    </lineage>
</organism>
<sequence length="286" mass="32675">MNYYEVNFNYESAIEPSVVSDILAAELGEIGFESFTETDEGLQAYIQDKLYSETALKEKLNDFPIPEVHIHYTCTPIESKDWNEEWEKNYFKPIRIGQECIIRASFHPEEPGYTYNIIIDPKMAFGTGNHATTFLMIQEMLQLDLQGKELLDMGCGTAVLAILAKLRGAERVVAIDIDEWAYNNALENIRLNHTEDIQVALGGAEQIARFGQFDFVFANINRNILLNDICQYVHCMKPGASLFMSGFYQEDIPVIQAECEKNGLRFDSFREKDNWVAVKVSKPEQI</sequence>
<evidence type="ECO:0000256" key="5">
    <source>
        <dbReference type="ARBA" id="ARBA00022691"/>
    </source>
</evidence>
<dbReference type="InterPro" id="IPR050078">
    <property type="entry name" value="Ribosomal_L11_MeTrfase_PrmA"/>
</dbReference>
<dbReference type="GO" id="GO:0032259">
    <property type="term" value="P:methylation"/>
    <property type="evidence" value="ECO:0007669"/>
    <property type="project" value="UniProtKB-KW"/>
</dbReference>
<dbReference type="EMBL" id="JAKZMM010000011">
    <property type="protein sequence ID" value="MCJ2380195.1"/>
    <property type="molecule type" value="Genomic_DNA"/>
</dbReference>
<dbReference type="PIRSF" id="PIRSF000401">
    <property type="entry name" value="RPL11_MTase"/>
    <property type="match status" value="1"/>
</dbReference>
<dbReference type="PANTHER" id="PTHR43648">
    <property type="entry name" value="ELECTRON TRANSFER FLAVOPROTEIN BETA SUBUNIT LYSINE METHYLTRANSFERASE"/>
    <property type="match status" value="1"/>
</dbReference>
<name>A0ABT0BZW5_9BACT</name>
<dbReference type="GO" id="GO:0008168">
    <property type="term" value="F:methyltransferase activity"/>
    <property type="evidence" value="ECO:0007669"/>
    <property type="project" value="UniProtKB-KW"/>
</dbReference>
<dbReference type="EC" id="2.1.1.-" evidence="6"/>
<keyword evidence="7" id="KW-0689">Ribosomal protein</keyword>
<dbReference type="HAMAP" id="MF_00735">
    <property type="entry name" value="Methyltr_PrmA"/>
    <property type="match status" value="1"/>
</dbReference>
<comment type="similarity">
    <text evidence="1 6">Belongs to the methyltransferase superfamily. PrmA family.</text>
</comment>
<dbReference type="Gene3D" id="3.40.50.150">
    <property type="entry name" value="Vaccinia Virus protein VP39"/>
    <property type="match status" value="1"/>
</dbReference>
<dbReference type="GO" id="GO:0005840">
    <property type="term" value="C:ribosome"/>
    <property type="evidence" value="ECO:0007669"/>
    <property type="project" value="UniProtKB-KW"/>
</dbReference>
<dbReference type="SUPFAM" id="SSF53335">
    <property type="entry name" value="S-adenosyl-L-methionine-dependent methyltransferases"/>
    <property type="match status" value="1"/>
</dbReference>
<keyword evidence="2 6" id="KW-0963">Cytoplasm</keyword>
<feature type="binding site" evidence="6">
    <location>
        <position position="219"/>
    </location>
    <ligand>
        <name>S-adenosyl-L-methionine</name>
        <dbReference type="ChEBI" id="CHEBI:59789"/>
    </ligand>
</feature>
<dbReference type="CDD" id="cd02440">
    <property type="entry name" value="AdoMet_MTases"/>
    <property type="match status" value="1"/>
</dbReference>
<accession>A0ABT0BZW5</accession>
<keyword evidence="7" id="KW-0687">Ribonucleoprotein</keyword>
<dbReference type="PANTHER" id="PTHR43648:SF1">
    <property type="entry name" value="ELECTRON TRANSFER FLAVOPROTEIN BETA SUBUNIT LYSINE METHYLTRANSFERASE"/>
    <property type="match status" value="1"/>
</dbReference>
<proteinExistence type="inferred from homology"/>
<feature type="binding site" evidence="6">
    <location>
        <position position="133"/>
    </location>
    <ligand>
        <name>S-adenosyl-L-methionine</name>
        <dbReference type="ChEBI" id="CHEBI:59789"/>
    </ligand>
</feature>
<comment type="function">
    <text evidence="6">Methylates ribosomal protein L11.</text>
</comment>
<evidence type="ECO:0000313" key="7">
    <source>
        <dbReference type="EMBL" id="MCJ2380195.1"/>
    </source>
</evidence>
<evidence type="ECO:0000256" key="6">
    <source>
        <dbReference type="HAMAP-Rule" id="MF_00735"/>
    </source>
</evidence>
<evidence type="ECO:0000256" key="2">
    <source>
        <dbReference type="ARBA" id="ARBA00022490"/>
    </source>
</evidence>
<protein>
    <recommendedName>
        <fullName evidence="6">Ribosomal protein L11 methyltransferase</fullName>
        <shortName evidence="6">L11 Mtase</shortName>
        <ecNumber evidence="6">2.1.1.-</ecNumber>
    </recommendedName>
</protein>
<dbReference type="InterPro" id="IPR004498">
    <property type="entry name" value="Ribosomal_PrmA_MeTrfase"/>
</dbReference>